<dbReference type="InterPro" id="IPR040582">
    <property type="entry name" value="OB_MalK-like"/>
</dbReference>
<dbReference type="PROSITE" id="PS50893">
    <property type="entry name" value="ABC_TRANSPORTER_2"/>
    <property type="match status" value="1"/>
</dbReference>
<dbReference type="GO" id="GO:0005524">
    <property type="term" value="F:ATP binding"/>
    <property type="evidence" value="ECO:0007669"/>
    <property type="project" value="UniProtKB-KW"/>
</dbReference>
<keyword evidence="7" id="KW-1185">Reference proteome</keyword>
<keyword evidence="1" id="KW-0813">Transport</keyword>
<dbReference type="Proteomes" id="UP001596084">
    <property type="component" value="Unassembled WGS sequence"/>
</dbReference>
<dbReference type="PROSITE" id="PS00211">
    <property type="entry name" value="ABC_TRANSPORTER_1"/>
    <property type="match status" value="1"/>
</dbReference>
<dbReference type="Pfam" id="PF00005">
    <property type="entry name" value="ABC_tran"/>
    <property type="match status" value="1"/>
</dbReference>
<keyword evidence="4 6" id="KW-0067">ATP-binding</keyword>
<protein>
    <submittedName>
        <fullName evidence="6">ABC transporter ATP-binding protein</fullName>
    </submittedName>
</protein>
<proteinExistence type="predicted"/>
<dbReference type="PANTHER" id="PTHR43875:SF1">
    <property type="entry name" value="OSMOPROTECTIVE COMPOUNDS UPTAKE ATP-BINDING PROTEIN GGTA"/>
    <property type="match status" value="1"/>
</dbReference>
<dbReference type="Gene3D" id="3.40.50.300">
    <property type="entry name" value="P-loop containing nucleotide triphosphate hydrolases"/>
    <property type="match status" value="1"/>
</dbReference>
<dbReference type="PANTHER" id="PTHR43875">
    <property type="entry name" value="MALTODEXTRIN IMPORT ATP-BINDING PROTEIN MSMX"/>
    <property type="match status" value="1"/>
</dbReference>
<dbReference type="Gene3D" id="2.40.50.140">
    <property type="entry name" value="Nucleic acid-binding proteins"/>
    <property type="match status" value="1"/>
</dbReference>
<dbReference type="InterPro" id="IPR015855">
    <property type="entry name" value="ABC_transpr_MalK-like"/>
</dbReference>
<dbReference type="SUPFAM" id="SSF50331">
    <property type="entry name" value="MOP-like"/>
    <property type="match status" value="1"/>
</dbReference>
<dbReference type="InterPro" id="IPR008995">
    <property type="entry name" value="Mo/tungstate-bd_C_term_dom"/>
</dbReference>
<dbReference type="InterPro" id="IPR003593">
    <property type="entry name" value="AAA+_ATPase"/>
</dbReference>
<dbReference type="RefSeq" id="WP_068834410.1">
    <property type="nucleotide sequence ID" value="NZ_JBHSMX010000020.1"/>
</dbReference>
<dbReference type="SUPFAM" id="SSF52540">
    <property type="entry name" value="P-loop containing nucleoside triphosphate hydrolases"/>
    <property type="match status" value="1"/>
</dbReference>
<evidence type="ECO:0000256" key="2">
    <source>
        <dbReference type="ARBA" id="ARBA00022475"/>
    </source>
</evidence>
<keyword evidence="2" id="KW-1003">Cell membrane</keyword>
<dbReference type="InterPro" id="IPR017871">
    <property type="entry name" value="ABC_transporter-like_CS"/>
</dbReference>
<evidence type="ECO:0000256" key="3">
    <source>
        <dbReference type="ARBA" id="ARBA00022741"/>
    </source>
</evidence>
<dbReference type="NCBIfam" id="NF008653">
    <property type="entry name" value="PRK11650.1"/>
    <property type="match status" value="1"/>
</dbReference>
<accession>A0ABW0QCN0</accession>
<dbReference type="InterPro" id="IPR047641">
    <property type="entry name" value="ABC_transpr_MalK/UgpC-like"/>
</dbReference>
<reference evidence="7" key="1">
    <citation type="journal article" date="2019" name="Int. J. Syst. Evol. Microbiol.">
        <title>The Global Catalogue of Microorganisms (GCM) 10K type strain sequencing project: providing services to taxonomists for standard genome sequencing and annotation.</title>
        <authorList>
            <consortium name="The Broad Institute Genomics Platform"/>
            <consortium name="The Broad Institute Genome Sequencing Center for Infectious Disease"/>
            <person name="Wu L."/>
            <person name="Ma J."/>
        </authorList>
    </citation>
    <scope>NUCLEOTIDE SEQUENCE [LARGE SCALE GENOMIC DNA]</scope>
    <source>
        <strain evidence="7">CGMCC 4.7277</strain>
    </source>
</reference>
<dbReference type="CDD" id="cd03301">
    <property type="entry name" value="ABC_MalK_N"/>
    <property type="match status" value="1"/>
</dbReference>
<organism evidence="6 7">
    <name type="scientific">Polaromonas jejuensis</name>
    <dbReference type="NCBI Taxonomy" id="457502"/>
    <lineage>
        <taxon>Bacteria</taxon>
        <taxon>Pseudomonadati</taxon>
        <taxon>Pseudomonadota</taxon>
        <taxon>Betaproteobacteria</taxon>
        <taxon>Burkholderiales</taxon>
        <taxon>Comamonadaceae</taxon>
        <taxon>Polaromonas</taxon>
    </lineage>
</organism>
<keyword evidence="3" id="KW-0547">Nucleotide-binding</keyword>
<evidence type="ECO:0000256" key="4">
    <source>
        <dbReference type="ARBA" id="ARBA00022840"/>
    </source>
</evidence>
<dbReference type="EMBL" id="JBHSMX010000020">
    <property type="protein sequence ID" value="MFC5521917.1"/>
    <property type="molecule type" value="Genomic_DNA"/>
</dbReference>
<dbReference type="Pfam" id="PF17912">
    <property type="entry name" value="OB_MalK"/>
    <property type="match status" value="1"/>
</dbReference>
<evidence type="ECO:0000259" key="5">
    <source>
        <dbReference type="PROSITE" id="PS50893"/>
    </source>
</evidence>
<evidence type="ECO:0000313" key="6">
    <source>
        <dbReference type="EMBL" id="MFC5521917.1"/>
    </source>
</evidence>
<name>A0ABW0QCN0_9BURK</name>
<keyword evidence="2" id="KW-0472">Membrane</keyword>
<dbReference type="InterPro" id="IPR003439">
    <property type="entry name" value="ABC_transporter-like_ATP-bd"/>
</dbReference>
<gene>
    <name evidence="6" type="ORF">ACFPP7_13490</name>
</gene>
<evidence type="ECO:0000313" key="7">
    <source>
        <dbReference type="Proteomes" id="UP001596084"/>
    </source>
</evidence>
<dbReference type="SMART" id="SM00382">
    <property type="entry name" value="AAA"/>
    <property type="match status" value="1"/>
</dbReference>
<evidence type="ECO:0000256" key="1">
    <source>
        <dbReference type="ARBA" id="ARBA00022448"/>
    </source>
</evidence>
<comment type="caution">
    <text evidence="6">The sequence shown here is derived from an EMBL/GenBank/DDBJ whole genome shotgun (WGS) entry which is preliminary data.</text>
</comment>
<feature type="domain" description="ABC transporter" evidence="5">
    <location>
        <begin position="4"/>
        <end position="234"/>
    </location>
</feature>
<dbReference type="InterPro" id="IPR027417">
    <property type="entry name" value="P-loop_NTPase"/>
</dbReference>
<dbReference type="Gene3D" id="2.40.50.100">
    <property type="match status" value="1"/>
</dbReference>
<sequence>MSELSLRQVKKNYGTIPIIHGVDLEINSGEFVVFVGPSGCGKSTLMRMIAGLEDISGGEISIGDRVVNDLPPRDRDIAMVFQDYALYPNKTVFENMAFGLRIRKTPQDEINQRVGKAAETLQITHLLERLPKALSGGQRQRVAMGRAMVRKPKVFLFDEPLSNLDALLRNQVRAEIKKLHQREGGTVVYVTHDQVEAMTLADRIVVLQAGRIVQSGTPDEIYHRPKHRFVAEFTGSPPMNLMEVTLLRKNGICALALPDGTELTLTAAQEALSLNASSQAVVLGVRPENLVVSDNAGHPLWKTLSLEVTLVEPLGAENVVHMALGTFDLIGRFPNAVRPAQGGRLEVALNPDTLHFFDSSTGQALTQT</sequence>
<dbReference type="InterPro" id="IPR012340">
    <property type="entry name" value="NA-bd_OB-fold"/>
</dbReference>